<dbReference type="PANTHER" id="PTHR24567">
    <property type="entry name" value="CRP FAMILY TRANSCRIPTIONAL REGULATORY PROTEIN"/>
    <property type="match status" value="1"/>
</dbReference>
<dbReference type="InterPro" id="IPR012318">
    <property type="entry name" value="HTH_CRP"/>
</dbReference>
<comment type="caution">
    <text evidence="5">The sequence shown here is derived from an EMBL/GenBank/DDBJ whole genome shotgun (WGS) entry which is preliminary data.</text>
</comment>
<dbReference type="GO" id="GO:0003677">
    <property type="term" value="F:DNA binding"/>
    <property type="evidence" value="ECO:0007669"/>
    <property type="project" value="UniProtKB-KW"/>
</dbReference>
<keyword evidence="3" id="KW-0804">Transcription</keyword>
<dbReference type="Gene3D" id="1.10.10.10">
    <property type="entry name" value="Winged helix-like DNA-binding domain superfamily/Winged helix DNA-binding domain"/>
    <property type="match status" value="1"/>
</dbReference>
<dbReference type="PROSITE" id="PS51063">
    <property type="entry name" value="HTH_CRP_2"/>
    <property type="match status" value="1"/>
</dbReference>
<dbReference type="AlphaFoldDB" id="A0A937K0N9"/>
<keyword evidence="1" id="KW-0805">Transcription regulation</keyword>
<protein>
    <submittedName>
        <fullName evidence="5">Crp/Fnr family transcriptional regulator</fullName>
    </submittedName>
</protein>
<evidence type="ECO:0000259" key="4">
    <source>
        <dbReference type="PROSITE" id="PS51063"/>
    </source>
</evidence>
<keyword evidence="6" id="KW-1185">Reference proteome</keyword>
<name>A0A937K0N9_9BACT</name>
<dbReference type="RefSeq" id="WP_202246331.1">
    <property type="nucleotide sequence ID" value="NZ_JAESIY010000013.1"/>
</dbReference>
<dbReference type="InterPro" id="IPR036390">
    <property type="entry name" value="WH_DNA-bd_sf"/>
</dbReference>
<reference evidence="5" key="1">
    <citation type="submission" date="2021-01" db="EMBL/GenBank/DDBJ databases">
        <title>Fulvivirga kasyanovii gen. nov., sp nov., a novel member of the phylum Bacteroidetes isolated from seawater in a mussel farm.</title>
        <authorList>
            <person name="Zhao L.-H."/>
            <person name="Wang Z.-J."/>
        </authorList>
    </citation>
    <scope>NUCLEOTIDE SEQUENCE</scope>
    <source>
        <strain evidence="5">2943</strain>
    </source>
</reference>
<feature type="domain" description="HTH crp-type" evidence="4">
    <location>
        <begin position="147"/>
        <end position="211"/>
    </location>
</feature>
<evidence type="ECO:0000256" key="1">
    <source>
        <dbReference type="ARBA" id="ARBA00023015"/>
    </source>
</evidence>
<dbReference type="InterPro" id="IPR050397">
    <property type="entry name" value="Env_Response_Regulators"/>
</dbReference>
<evidence type="ECO:0000313" key="5">
    <source>
        <dbReference type="EMBL" id="MBL3658538.1"/>
    </source>
</evidence>
<dbReference type="InterPro" id="IPR014710">
    <property type="entry name" value="RmlC-like_jellyroll"/>
</dbReference>
<dbReference type="SUPFAM" id="SSF51206">
    <property type="entry name" value="cAMP-binding domain-like"/>
    <property type="match status" value="1"/>
</dbReference>
<keyword evidence="2" id="KW-0238">DNA-binding</keyword>
<dbReference type="Pfam" id="PF13545">
    <property type="entry name" value="HTH_Crp_2"/>
    <property type="match status" value="1"/>
</dbReference>
<proteinExistence type="predicted"/>
<dbReference type="InterPro" id="IPR018490">
    <property type="entry name" value="cNMP-bd_dom_sf"/>
</dbReference>
<dbReference type="GO" id="GO:0005829">
    <property type="term" value="C:cytosol"/>
    <property type="evidence" value="ECO:0007669"/>
    <property type="project" value="TreeGrafter"/>
</dbReference>
<dbReference type="Gene3D" id="2.60.120.10">
    <property type="entry name" value="Jelly Rolls"/>
    <property type="match status" value="1"/>
</dbReference>
<dbReference type="GO" id="GO:0003700">
    <property type="term" value="F:DNA-binding transcription factor activity"/>
    <property type="evidence" value="ECO:0007669"/>
    <property type="project" value="TreeGrafter"/>
</dbReference>
<dbReference type="PRINTS" id="PR00034">
    <property type="entry name" value="HTHCRP"/>
</dbReference>
<sequence>MQIAEILSEYFPELYEDGLVEEIKGKGTIVHVKSENKIMDFGQLIKNMPLLYEGAIKVLRQDEDGHELFLYYLQPGQTCAIALTCCLAQEKSQIRAIAEEDSYMIQLPVHLMDEWMTKYKSWKNFVMNTYRERFEELLSTIDSVAFHKMDERLWTYLIDKSSARNTHKLEVTHQQIAHELNSTREVISRLLKQLERQGKVKLGRNEVKLIL</sequence>
<dbReference type="SMART" id="SM00419">
    <property type="entry name" value="HTH_CRP"/>
    <property type="match status" value="1"/>
</dbReference>
<evidence type="ECO:0000313" key="6">
    <source>
        <dbReference type="Proteomes" id="UP000659388"/>
    </source>
</evidence>
<gene>
    <name evidence="5" type="ORF">JL102_20465</name>
</gene>
<organism evidence="5 6">
    <name type="scientific">Fulvivirga sediminis</name>
    <dbReference type="NCBI Taxonomy" id="2803949"/>
    <lineage>
        <taxon>Bacteria</taxon>
        <taxon>Pseudomonadati</taxon>
        <taxon>Bacteroidota</taxon>
        <taxon>Cytophagia</taxon>
        <taxon>Cytophagales</taxon>
        <taxon>Fulvivirgaceae</taxon>
        <taxon>Fulvivirga</taxon>
    </lineage>
</organism>
<dbReference type="InterPro" id="IPR036388">
    <property type="entry name" value="WH-like_DNA-bd_sf"/>
</dbReference>
<evidence type="ECO:0000256" key="2">
    <source>
        <dbReference type="ARBA" id="ARBA00023125"/>
    </source>
</evidence>
<accession>A0A937K0N9</accession>
<dbReference type="PANTHER" id="PTHR24567:SF26">
    <property type="entry name" value="REGULATORY PROTEIN YEIL"/>
    <property type="match status" value="1"/>
</dbReference>
<dbReference type="Proteomes" id="UP000659388">
    <property type="component" value="Unassembled WGS sequence"/>
</dbReference>
<dbReference type="SUPFAM" id="SSF46785">
    <property type="entry name" value="Winged helix' DNA-binding domain"/>
    <property type="match status" value="1"/>
</dbReference>
<evidence type="ECO:0000256" key="3">
    <source>
        <dbReference type="ARBA" id="ARBA00023163"/>
    </source>
</evidence>
<dbReference type="EMBL" id="JAESIY010000013">
    <property type="protein sequence ID" value="MBL3658538.1"/>
    <property type="molecule type" value="Genomic_DNA"/>
</dbReference>